<keyword evidence="10" id="KW-0745">Spermidine biosynthesis</keyword>
<dbReference type="Pfam" id="PF02784">
    <property type="entry name" value="Orn_Arg_deC_N"/>
    <property type="match status" value="1"/>
</dbReference>
<name>A0AAX3BG18_9SPIR</name>
<evidence type="ECO:0000256" key="6">
    <source>
        <dbReference type="ARBA" id="ARBA00022723"/>
    </source>
</evidence>
<dbReference type="Gene3D" id="2.40.37.10">
    <property type="entry name" value="Lyase, Ornithine Decarboxylase, Chain A, domain 1"/>
    <property type="match status" value="1"/>
</dbReference>
<evidence type="ECO:0000259" key="18">
    <source>
        <dbReference type="Pfam" id="PF17944"/>
    </source>
</evidence>
<evidence type="ECO:0000256" key="11">
    <source>
        <dbReference type="ARBA" id="ARBA00023115"/>
    </source>
</evidence>
<evidence type="ECO:0000256" key="5">
    <source>
        <dbReference type="ARBA" id="ARBA00012426"/>
    </source>
</evidence>
<dbReference type="PRINTS" id="PR01180">
    <property type="entry name" value="ARGDCRBXLASE"/>
</dbReference>
<dbReference type="InterPro" id="IPR000183">
    <property type="entry name" value="Orn/DAP/Arg_de-COase"/>
</dbReference>
<evidence type="ECO:0000256" key="1">
    <source>
        <dbReference type="ARBA" id="ARBA00001933"/>
    </source>
</evidence>
<protein>
    <recommendedName>
        <fullName evidence="5 13">Arginine decarboxylase</fullName>
        <ecNumber evidence="5 13">4.1.1.19</ecNumber>
    </recommendedName>
</protein>
<dbReference type="GO" id="GO:0008295">
    <property type="term" value="P:spermidine biosynthetic process"/>
    <property type="evidence" value="ECO:0007669"/>
    <property type="project" value="UniProtKB-UniRule"/>
</dbReference>
<dbReference type="InterPro" id="IPR029066">
    <property type="entry name" value="PLP-binding_barrel"/>
</dbReference>
<dbReference type="GO" id="GO:0008792">
    <property type="term" value="F:arginine decarboxylase activity"/>
    <property type="evidence" value="ECO:0007669"/>
    <property type="project" value="UniProtKB-UniRule"/>
</dbReference>
<evidence type="ECO:0000256" key="15">
    <source>
        <dbReference type="PIRSR" id="PIRSR600183-50"/>
    </source>
</evidence>
<dbReference type="Pfam" id="PF17944">
    <property type="entry name" value="Arg_decarbox_C"/>
    <property type="match status" value="1"/>
</dbReference>
<proteinExistence type="inferred from homology"/>
<dbReference type="KEGG" id="taqu:KDW03_04805"/>
<evidence type="ECO:0000259" key="16">
    <source>
        <dbReference type="Pfam" id="PF02784"/>
    </source>
</evidence>
<keyword evidence="20" id="KW-1185">Reference proteome</keyword>
<dbReference type="RefSeq" id="WP_271436253.1">
    <property type="nucleotide sequence ID" value="NZ_CP073355.1"/>
</dbReference>
<evidence type="ECO:0000256" key="12">
    <source>
        <dbReference type="ARBA" id="ARBA00023239"/>
    </source>
</evidence>
<feature type="domain" description="Arginine decarboxylase helical bundle" evidence="17">
    <location>
        <begin position="379"/>
        <end position="452"/>
    </location>
</feature>
<keyword evidence="11" id="KW-0620">Polyamine biosynthesis</keyword>
<sequence>MVRKEPLERWSIEKSAELYNIRNWSAGYFDINAKGEVIYQYRTKQGLVQVSLMDIIRGIRARGMSFPVLLRISNILDSQISLLHESFRKAIHAFGYKGNYRGVFPIKVNQQQQVLEEISEFGSRYHHGFEAGSKAELLAALAFIKDPEALIICNGYKDSEFIDLGLYATKLGYRCIFVIEMPSEADLILERSRLLQVEPWIGVRIKLASKASGHWTESGGDRSIFGLSLPEVVELVDKLKQEGALSWLRLLHYHVGSQIPNIRDIRSAVQEATRVYTGLVTEGAPMGFVDFGGGLAVDYDGSQTNYHSSRNYTVEEYCADIIETVMSVVDEQNIEHPTIVTESGRFIVAYYSVLIFNILDVTRFTPALPPEKLPDGVNELTQNLFETYQKLSVKNLQESINDAIYYRDQIRDLFKHGDISLRERALAENIFWNIVSQVSEKSRGMKKIPVEIEGIEVALSDIYYGNFSVFQSLPDTWAIDQVFPVMPLHRLDTMPSREAIISDITCDSDGKLDHFIDPHGEKLTLPLHELRGEEEYYVGVFLVGAYQETLGDLHNLLGDTNVVTICVHEDGSYNFVSEIEGDSVADVLSYVEYDIKYIRRRFREMAEQAVSENRITVQERASILKALEDGLDGYTYYEKD</sequence>
<feature type="domain" description="Arginine decarboxylase C-terminal helical" evidence="18">
    <location>
        <begin position="584"/>
        <end position="637"/>
    </location>
</feature>
<reference evidence="19" key="1">
    <citation type="submission" date="2021-04" db="EMBL/GenBank/DDBJ databases">
        <authorList>
            <person name="Postec A."/>
        </authorList>
    </citation>
    <scope>NUCLEOTIDE SEQUENCE</scope>
    <source>
        <strain evidence="19">F1F22</strain>
    </source>
</reference>
<evidence type="ECO:0000256" key="3">
    <source>
        <dbReference type="ARBA" id="ARBA00002257"/>
    </source>
</evidence>
<comment type="cofactor">
    <cofactor evidence="1 14">
        <name>pyridoxal 5'-phosphate</name>
        <dbReference type="ChEBI" id="CHEBI:597326"/>
    </cofactor>
</comment>
<dbReference type="InterPro" id="IPR041128">
    <property type="entry name" value="Arg_decarbox_C"/>
</dbReference>
<dbReference type="SUPFAM" id="SSF50621">
    <property type="entry name" value="Alanine racemase C-terminal domain-like"/>
    <property type="match status" value="1"/>
</dbReference>
<feature type="active site" description="Proton donor" evidence="15">
    <location>
        <position position="506"/>
    </location>
</feature>
<evidence type="ECO:0000259" key="17">
    <source>
        <dbReference type="Pfam" id="PF17810"/>
    </source>
</evidence>
<dbReference type="GO" id="GO:0006527">
    <property type="term" value="P:L-arginine catabolic process"/>
    <property type="evidence" value="ECO:0007669"/>
    <property type="project" value="InterPro"/>
</dbReference>
<dbReference type="PROSITE" id="PS00878">
    <property type="entry name" value="ODR_DC_2_1"/>
    <property type="match status" value="1"/>
</dbReference>
<dbReference type="NCBIfam" id="TIGR01273">
    <property type="entry name" value="speA"/>
    <property type="match status" value="1"/>
</dbReference>
<dbReference type="InterPro" id="IPR022644">
    <property type="entry name" value="De-COase2_N"/>
</dbReference>
<dbReference type="PANTHER" id="PTHR43295">
    <property type="entry name" value="ARGININE DECARBOXYLASE"/>
    <property type="match status" value="1"/>
</dbReference>
<keyword evidence="12 19" id="KW-0456">Lyase</keyword>
<evidence type="ECO:0000256" key="2">
    <source>
        <dbReference type="ARBA" id="ARBA00001946"/>
    </source>
</evidence>
<dbReference type="InterPro" id="IPR002985">
    <property type="entry name" value="Arg_decrbxlase"/>
</dbReference>
<dbReference type="PRINTS" id="PR01179">
    <property type="entry name" value="ODADCRBXLASE"/>
</dbReference>
<dbReference type="InterPro" id="IPR040634">
    <property type="entry name" value="Arg_decarb_HB"/>
</dbReference>
<dbReference type="PANTHER" id="PTHR43295:SF9">
    <property type="entry name" value="BIOSYNTHETIC ARGININE DECARBOXYLASE"/>
    <property type="match status" value="1"/>
</dbReference>
<dbReference type="Pfam" id="PF17810">
    <property type="entry name" value="Arg_decarb_HB"/>
    <property type="match status" value="1"/>
</dbReference>
<evidence type="ECO:0000256" key="9">
    <source>
        <dbReference type="ARBA" id="ARBA00022898"/>
    </source>
</evidence>
<dbReference type="Gene3D" id="3.20.20.10">
    <property type="entry name" value="Alanine racemase"/>
    <property type="match status" value="1"/>
</dbReference>
<keyword evidence="8" id="KW-0460">Magnesium</keyword>
<feature type="domain" description="Orn/DAP/Arg decarboxylase 2 N-terminal" evidence="16">
    <location>
        <begin position="84"/>
        <end position="349"/>
    </location>
</feature>
<keyword evidence="7" id="KW-0210">Decarboxylase</keyword>
<dbReference type="PIRSF" id="PIRSF001336">
    <property type="entry name" value="Arg_decrbxlase"/>
    <property type="match status" value="1"/>
</dbReference>
<dbReference type="EC" id="4.1.1.19" evidence="5 13"/>
<dbReference type="CDD" id="cd06830">
    <property type="entry name" value="PLPDE_III_ADC"/>
    <property type="match status" value="1"/>
</dbReference>
<dbReference type="Gene3D" id="1.20.58.930">
    <property type="match status" value="1"/>
</dbReference>
<evidence type="ECO:0000313" key="19">
    <source>
        <dbReference type="EMBL" id="URA11118.1"/>
    </source>
</evidence>
<evidence type="ECO:0000256" key="4">
    <source>
        <dbReference type="ARBA" id="ARBA00008357"/>
    </source>
</evidence>
<accession>A0AAX3BG18</accession>
<dbReference type="InterPro" id="IPR009006">
    <property type="entry name" value="Ala_racemase/Decarboxylase_C"/>
</dbReference>
<evidence type="ECO:0000313" key="20">
    <source>
        <dbReference type="Proteomes" id="UP001056539"/>
    </source>
</evidence>
<evidence type="ECO:0000256" key="14">
    <source>
        <dbReference type="PIRSR" id="PIRSR001336-50"/>
    </source>
</evidence>
<dbReference type="GO" id="GO:0046872">
    <property type="term" value="F:metal ion binding"/>
    <property type="evidence" value="ECO:0007669"/>
    <property type="project" value="UniProtKB-KW"/>
</dbReference>
<dbReference type="InterPro" id="IPR022653">
    <property type="entry name" value="De-COase2_pyr-phos_BS"/>
</dbReference>
<keyword evidence="9 14" id="KW-0663">Pyridoxal phosphate</keyword>
<dbReference type="Proteomes" id="UP001056539">
    <property type="component" value="Chromosome"/>
</dbReference>
<comment type="similarity">
    <text evidence="4">Belongs to the Orn/Lys/Arg decarboxylase class-II family. SpeA subfamily.</text>
</comment>
<comment type="function">
    <text evidence="3">Catalyzes the biosynthesis of agmatine from arginine.</text>
</comment>
<evidence type="ECO:0000256" key="10">
    <source>
        <dbReference type="ARBA" id="ARBA00023066"/>
    </source>
</evidence>
<evidence type="ECO:0000256" key="7">
    <source>
        <dbReference type="ARBA" id="ARBA00022793"/>
    </source>
</evidence>
<gene>
    <name evidence="19" type="primary">speA</name>
    <name evidence="19" type="ORF">KDW03_04805</name>
</gene>
<reference evidence="19" key="2">
    <citation type="submission" date="2022-06" db="EMBL/GenBank/DDBJ databases">
        <title>Thermospira aquatica gen. nov., sp. nov.</title>
        <authorList>
            <person name="Ben Ali Gam Z."/>
            <person name="Labat M."/>
        </authorList>
    </citation>
    <scope>NUCLEOTIDE SEQUENCE</scope>
    <source>
        <strain evidence="19">F1F22</strain>
    </source>
</reference>
<evidence type="ECO:0000256" key="8">
    <source>
        <dbReference type="ARBA" id="ARBA00022842"/>
    </source>
</evidence>
<dbReference type="Gene3D" id="1.10.287.3440">
    <property type="match status" value="1"/>
</dbReference>
<evidence type="ECO:0000256" key="13">
    <source>
        <dbReference type="NCBIfam" id="TIGR01273"/>
    </source>
</evidence>
<dbReference type="SUPFAM" id="SSF51419">
    <property type="entry name" value="PLP-binding barrel"/>
    <property type="match status" value="1"/>
</dbReference>
<comment type="cofactor">
    <cofactor evidence="2">
        <name>Mg(2+)</name>
        <dbReference type="ChEBI" id="CHEBI:18420"/>
    </cofactor>
</comment>
<organism evidence="19 20">
    <name type="scientific">Thermospira aquatica</name>
    <dbReference type="NCBI Taxonomy" id="2828656"/>
    <lineage>
        <taxon>Bacteria</taxon>
        <taxon>Pseudomonadati</taxon>
        <taxon>Spirochaetota</taxon>
        <taxon>Spirochaetia</taxon>
        <taxon>Brevinematales</taxon>
        <taxon>Thermospiraceae</taxon>
        <taxon>Thermospira</taxon>
    </lineage>
</organism>
<keyword evidence="6" id="KW-0479">Metal-binding</keyword>
<dbReference type="EMBL" id="CP073355">
    <property type="protein sequence ID" value="URA11118.1"/>
    <property type="molecule type" value="Genomic_DNA"/>
</dbReference>
<dbReference type="NCBIfam" id="NF003763">
    <property type="entry name" value="PRK05354.1"/>
    <property type="match status" value="1"/>
</dbReference>
<feature type="modified residue" description="N6-(pyridoxal phosphate)lysine" evidence="14">
    <location>
        <position position="107"/>
    </location>
</feature>
<dbReference type="AlphaFoldDB" id="A0AAX3BG18"/>